<comment type="caution">
    <text evidence="1">The sequence shown here is derived from an EMBL/GenBank/DDBJ whole genome shotgun (WGS) entry which is preliminary data.</text>
</comment>
<gene>
    <name evidence="1" type="ORF">RHMOL_Rhmol08G0284100</name>
</gene>
<evidence type="ECO:0000313" key="2">
    <source>
        <dbReference type="Proteomes" id="UP001062846"/>
    </source>
</evidence>
<name>A0ACC0MTE9_RHOML</name>
<proteinExistence type="predicted"/>
<dbReference type="Proteomes" id="UP001062846">
    <property type="component" value="Chromosome 8"/>
</dbReference>
<reference evidence="1" key="1">
    <citation type="submission" date="2022-02" db="EMBL/GenBank/DDBJ databases">
        <title>Plant Genome Project.</title>
        <authorList>
            <person name="Zhang R.-G."/>
        </authorList>
    </citation>
    <scope>NUCLEOTIDE SEQUENCE</scope>
    <source>
        <strain evidence="1">AT1</strain>
    </source>
</reference>
<evidence type="ECO:0000313" key="1">
    <source>
        <dbReference type="EMBL" id="KAI8544282.1"/>
    </source>
</evidence>
<organism evidence="1 2">
    <name type="scientific">Rhododendron molle</name>
    <name type="common">Chinese azalea</name>
    <name type="synonym">Azalea mollis</name>
    <dbReference type="NCBI Taxonomy" id="49168"/>
    <lineage>
        <taxon>Eukaryota</taxon>
        <taxon>Viridiplantae</taxon>
        <taxon>Streptophyta</taxon>
        <taxon>Embryophyta</taxon>
        <taxon>Tracheophyta</taxon>
        <taxon>Spermatophyta</taxon>
        <taxon>Magnoliopsida</taxon>
        <taxon>eudicotyledons</taxon>
        <taxon>Gunneridae</taxon>
        <taxon>Pentapetalae</taxon>
        <taxon>asterids</taxon>
        <taxon>Ericales</taxon>
        <taxon>Ericaceae</taxon>
        <taxon>Ericoideae</taxon>
        <taxon>Rhodoreae</taxon>
        <taxon>Rhododendron</taxon>
    </lineage>
</organism>
<protein>
    <submittedName>
        <fullName evidence="1">Uncharacterized protein</fullName>
    </submittedName>
</protein>
<sequence length="801" mass="91226">MDMYRLEPGLYDFGYSDPSIVGSLYGSSPLLSATARFTTTEDGDDDDDGPPPPVMPEKKPTSPPRHRHDGTSPLPFGMDWSPPPRKWVFFFAFVHLLTTSSYEVDNHAVKDDKAESAWDRSIAEPFVLPSRLVFARLDSHVLDGRDSIWPHDPHSGWSYCVTIPSWIILPKSGGSDPVVFYRVQIGVQSPDGITTTRGTLRRYSDFLKLFSELKKEFPKKNLPPAPPRSLLKKKSKTRSEERRCSLEDWMQKILSDIDLSRSAPVAIFLELEEAARTSFYDSNQHSLDANSSAGIIVPSHRLQSTTSMASDYGNDSDYETSELGTPKHGRDNYSELSLENETKTSDQEKFFWRSKHSRVNNSGLDKDEATHNSSKVAFHPVDEMEPSSEPGNHRQGTHLRRLSTESVGSDVSSIRASELSKQYSLGDNSLDLLEGAEITRNMDIIAESDLQFPKDVLVALPSDQRNKMNRVLTTLRRRLAAAKTDMEDLIARLNQELAVRQYLTTKVKDLEVDLETTKQSSKENLQQAILIERERYTQTQWDVEELRRKCVDKELELKSERDEKVHMESIRVSIVQENEILQQELDNAREQIENLKKHHDDLELKSKADVKLLVKEVKSLRSYQSELKQELSRLTKEKLEVERVLHKEKERWKHSNAADTKLLHECEILRNRLEECSVNFLTEEEDKLIMDTSSTSDAIDLLTTSDNRIGLLLAEAQLLSQDMENAVTAAIHSSSGGTVRATDDELRKMLTETFIDNARLRKQVNSVLRCALHAPDKSEEDDEEEEEAPTRKTVLSKFLER</sequence>
<dbReference type="EMBL" id="CM046395">
    <property type="protein sequence ID" value="KAI8544282.1"/>
    <property type="molecule type" value="Genomic_DNA"/>
</dbReference>
<accession>A0ACC0MTE9</accession>
<keyword evidence="2" id="KW-1185">Reference proteome</keyword>